<comment type="caution">
    <text evidence="1">The sequence shown here is derived from an EMBL/GenBank/DDBJ whole genome shotgun (WGS) entry which is preliminary data.</text>
</comment>
<gene>
    <name evidence="1" type="ORF">BAA01_00825</name>
</gene>
<dbReference type="AlphaFoldDB" id="A0A1Y3PAQ1"/>
<evidence type="ECO:0000313" key="1">
    <source>
        <dbReference type="EMBL" id="OUM84401.1"/>
    </source>
</evidence>
<dbReference type="Proteomes" id="UP000196475">
    <property type="component" value="Unassembled WGS sequence"/>
</dbReference>
<proteinExistence type="predicted"/>
<organism evidence="1 2">
    <name type="scientific">Bacillus thermozeamaize</name>
    <dbReference type="NCBI Taxonomy" id="230954"/>
    <lineage>
        <taxon>Bacteria</taxon>
        <taxon>Bacillati</taxon>
        <taxon>Bacillota</taxon>
        <taxon>Bacilli</taxon>
        <taxon>Bacillales</taxon>
        <taxon>Bacillaceae</taxon>
        <taxon>Bacillus</taxon>
    </lineage>
</organism>
<accession>A0A1Y3PAQ1</accession>
<sequence length="87" mass="9620">MIRFTSSDPEGFFPAVSGIFFSFAGMLIKKPYDLDYFSLFKYDEGVNANTQVQELLAEVPAPFLSSRQPATHLCGANWKPGEPALQA</sequence>
<name>A0A1Y3PAQ1_9BACI</name>
<evidence type="ECO:0000313" key="2">
    <source>
        <dbReference type="Proteomes" id="UP000196475"/>
    </source>
</evidence>
<protein>
    <submittedName>
        <fullName evidence="1">Uncharacterized protein</fullName>
    </submittedName>
</protein>
<reference evidence="2" key="1">
    <citation type="submission" date="2016-06" db="EMBL/GenBank/DDBJ databases">
        <authorList>
            <person name="Nascimento L."/>
            <person name="Pereira R.V."/>
            <person name="Martins L.F."/>
            <person name="Quaggio R.B."/>
            <person name="Silva A.M."/>
            <person name="Setubal J.C."/>
        </authorList>
    </citation>
    <scope>NUCLEOTIDE SEQUENCE [LARGE SCALE GENOMIC DNA]</scope>
</reference>
<dbReference type="EMBL" id="LZRT01000130">
    <property type="protein sequence ID" value="OUM84401.1"/>
    <property type="molecule type" value="Genomic_DNA"/>
</dbReference>